<dbReference type="InterPro" id="IPR009459">
    <property type="entry name" value="MucBP_dom"/>
</dbReference>
<keyword evidence="5" id="KW-0572">Peptidoglycan-anchor</keyword>
<organism evidence="9 10">
    <name type="scientific">Lactococcus lactis subsp. cremoris</name>
    <name type="common">Streptococcus cremoris</name>
    <dbReference type="NCBI Taxonomy" id="1359"/>
    <lineage>
        <taxon>Bacteria</taxon>
        <taxon>Bacillati</taxon>
        <taxon>Bacillota</taxon>
        <taxon>Bacilli</taxon>
        <taxon>Lactobacillales</taxon>
        <taxon>Streptococcaceae</taxon>
        <taxon>Lactococcus</taxon>
    </lineage>
</organism>
<dbReference type="SUPFAM" id="SSF49899">
    <property type="entry name" value="Concanavalin A-like lectins/glucanases"/>
    <property type="match status" value="1"/>
</dbReference>
<evidence type="ECO:0000256" key="6">
    <source>
        <dbReference type="SAM" id="MobiDB-lite"/>
    </source>
</evidence>
<sequence>MNMKFSKYFLLGTIILGTINVPNVSWSIKKVNAEELLVQNNVQTQSGVTIDKSNFDKYFTINGSANYDKQSGELILTPDSVWQAGSATSKTQIDITKNFSISMSVNLGTKPQSQSGGDGLAIGLYNDTPGKVGFGGNGFGIGGLNQAFGFKLDTVYNNAGNSDVAADPIEFEDLLHKDGAFAGFIKNESNTLTTIDGLSQEISAPDGKYRELTFSYDANTKNISVNFDGKFWSYNVGTTFSSDHISLIISAGTGNFNNQHSVIVHSLDATLDSEPVMVKYMDENQTSIAPDKMLIDTLNAPYDVTSNEYKIPITGYVLDDTKLPNNATGTFTNSEQTVTYIYKVDQSTINVKDSTIYTGDKWKPQNNFVSATDVDGNKVDFSQLTVDDSKVDTSRAGVYDVTYTYDGVISVAKITVKDKQTAVNVHDSSLYVGDTWKSEDNFDSALDKDGNKVDFSQLTVDDSKVDTSKAGVYDVTYTYDGVISVAKITVKDKQTAVNVHDSSLYVGDTWKSEDNFDSALDKDGNKVDFSQLTVDDSKVDTSKAGVYDVTYTYDGVISVAKITVKDKQTAVNVHDSSLYVGDTWKSEDNFVSATDVDGNKVDFSQLTVDDSKVDTSKAGVYDVTYTYDGVSSVAKITVKDKQTAVNVHDSSLYVGDTWKSEDNFDSALDKDGNKVDFSQLTVDDSKVDTSKAGVYDVTYTYDDVTSTAKVTIKNKMDKGNEFSNENDDQKLSINKSNKNELPETGAEKVPIGITLFGVLSIILSLGIFLGRYKIKSKR</sequence>
<dbReference type="NCBIfam" id="TIGR01167">
    <property type="entry name" value="LPXTG_anchor"/>
    <property type="match status" value="1"/>
</dbReference>
<reference evidence="9" key="1">
    <citation type="journal article" date="2022" name="Microbiol. Spectr.">
        <title>Optimizing Conditions in the Acid Tolerance Test for Potential Probiotics Using Response Surface Methodology.</title>
        <authorList>
            <person name="Ko H.I."/>
            <person name="Jeong C.H."/>
            <person name="Hong S.W."/>
            <person name="Eun J.B."/>
            <person name="Kim T.W."/>
        </authorList>
    </citation>
    <scope>NUCLEOTIDE SEQUENCE</scope>
    <source>
        <strain evidence="9">KCKM 0438</strain>
    </source>
</reference>
<evidence type="ECO:0000256" key="5">
    <source>
        <dbReference type="ARBA" id="ARBA00023088"/>
    </source>
</evidence>
<dbReference type="Pfam" id="PF06458">
    <property type="entry name" value="MucBP"/>
    <property type="match status" value="1"/>
</dbReference>
<dbReference type="Proteomes" id="UP001254658">
    <property type="component" value="Chromosome"/>
</dbReference>
<keyword evidence="3" id="KW-0732">Signal</keyword>
<keyword evidence="4" id="KW-0677">Repeat</keyword>
<dbReference type="InterPro" id="IPR013320">
    <property type="entry name" value="ConA-like_dom_sf"/>
</dbReference>
<evidence type="ECO:0000313" key="10">
    <source>
        <dbReference type="Proteomes" id="UP001254658"/>
    </source>
</evidence>
<feature type="transmembrane region" description="Helical" evidence="7">
    <location>
        <begin position="749"/>
        <end position="769"/>
    </location>
</feature>
<evidence type="ECO:0000256" key="1">
    <source>
        <dbReference type="ARBA" id="ARBA00022512"/>
    </source>
</evidence>
<dbReference type="PROSITE" id="PS50847">
    <property type="entry name" value="GRAM_POS_ANCHORING"/>
    <property type="match status" value="1"/>
</dbReference>
<evidence type="ECO:0000313" key="9">
    <source>
        <dbReference type="EMBL" id="WMX70080.1"/>
    </source>
</evidence>
<evidence type="ECO:0000256" key="7">
    <source>
        <dbReference type="SAM" id="Phobius"/>
    </source>
</evidence>
<dbReference type="InterPro" id="IPR019931">
    <property type="entry name" value="LPXTG_anchor"/>
</dbReference>
<feature type="domain" description="Gram-positive cocci surface proteins LPxTG" evidence="8">
    <location>
        <begin position="741"/>
        <end position="778"/>
    </location>
</feature>
<name>A0AAX4A7Z0_LACLC</name>
<keyword evidence="7" id="KW-1133">Transmembrane helix</keyword>
<dbReference type="CDD" id="cd01951">
    <property type="entry name" value="lectin_L-type"/>
    <property type="match status" value="1"/>
</dbReference>
<accession>A0AAX4A7Z0</accession>
<dbReference type="Pfam" id="PF00746">
    <property type="entry name" value="Gram_pos_anchor"/>
    <property type="match status" value="1"/>
</dbReference>
<protein>
    <submittedName>
        <fullName evidence="9">Bacterial Ig-like domain-containing protein</fullName>
    </submittedName>
</protein>
<dbReference type="AlphaFoldDB" id="A0AAX4A7Z0"/>
<dbReference type="Gene3D" id="2.60.120.200">
    <property type="match status" value="1"/>
</dbReference>
<dbReference type="Pfam" id="PF18483">
    <property type="entry name" value="Lectin_L-type_dom"/>
    <property type="match status" value="1"/>
</dbReference>
<dbReference type="Gene3D" id="3.10.20.320">
    <property type="entry name" value="Putative peptidoglycan bound protein (lpxtg motif)"/>
    <property type="match status" value="1"/>
</dbReference>
<dbReference type="InterPro" id="IPR056573">
    <property type="entry name" value="Lectin_L-type_dom"/>
</dbReference>
<feature type="region of interest" description="Disordered" evidence="6">
    <location>
        <begin position="718"/>
        <end position="743"/>
    </location>
</feature>
<keyword evidence="2" id="KW-0964">Secreted</keyword>
<dbReference type="InterPro" id="IPR022038">
    <property type="entry name" value="Ig-like_bact"/>
</dbReference>
<evidence type="ECO:0000259" key="8">
    <source>
        <dbReference type="PROSITE" id="PS50847"/>
    </source>
</evidence>
<evidence type="ECO:0000256" key="4">
    <source>
        <dbReference type="ARBA" id="ARBA00022737"/>
    </source>
</evidence>
<proteinExistence type="predicted"/>
<evidence type="ECO:0000256" key="3">
    <source>
        <dbReference type="ARBA" id="ARBA00022729"/>
    </source>
</evidence>
<dbReference type="Gene3D" id="2.60.40.10">
    <property type="entry name" value="Immunoglobulins"/>
    <property type="match status" value="5"/>
</dbReference>
<dbReference type="EMBL" id="CP133787">
    <property type="protein sequence ID" value="WMX70080.1"/>
    <property type="molecule type" value="Genomic_DNA"/>
</dbReference>
<dbReference type="InterPro" id="IPR013783">
    <property type="entry name" value="Ig-like_fold"/>
</dbReference>
<dbReference type="Pfam" id="PF07523">
    <property type="entry name" value="Big_3"/>
    <property type="match status" value="5"/>
</dbReference>
<keyword evidence="7" id="KW-0812">Transmembrane</keyword>
<dbReference type="RefSeq" id="WP_309558678.1">
    <property type="nucleotide sequence ID" value="NZ_CP133787.1"/>
</dbReference>
<reference evidence="9" key="2">
    <citation type="submission" date="2023-09" db="EMBL/GenBank/DDBJ databases">
        <authorList>
            <person name="Kim T.W."/>
        </authorList>
    </citation>
    <scope>NUCLEOTIDE SEQUENCE</scope>
    <source>
        <strain evidence="9">KCKM 0438</strain>
    </source>
</reference>
<keyword evidence="1" id="KW-0134">Cell wall</keyword>
<evidence type="ECO:0000256" key="2">
    <source>
        <dbReference type="ARBA" id="ARBA00022525"/>
    </source>
</evidence>
<gene>
    <name evidence="9" type="ORF">RF668_09270</name>
</gene>
<keyword evidence="7" id="KW-0472">Membrane</keyword>